<accession>A0A1R4HCA1</accession>
<dbReference type="RefSeq" id="WP_087147541.1">
    <property type="nucleotide sequence ID" value="NZ_FUKJ01000295.1"/>
</dbReference>
<evidence type="ECO:0000313" key="1">
    <source>
        <dbReference type="EMBL" id="SJM93829.1"/>
    </source>
</evidence>
<dbReference type="Proteomes" id="UP000195442">
    <property type="component" value="Unassembled WGS sequence"/>
</dbReference>
<reference evidence="2" key="1">
    <citation type="submission" date="2017-02" db="EMBL/GenBank/DDBJ databases">
        <authorList>
            <person name="Daims H."/>
        </authorList>
    </citation>
    <scope>NUCLEOTIDE SEQUENCE [LARGE SCALE GENOMIC DNA]</scope>
</reference>
<organism evidence="1 2">
    <name type="scientific">Crenothrix polyspora</name>
    <dbReference type="NCBI Taxonomy" id="360316"/>
    <lineage>
        <taxon>Bacteria</taxon>
        <taxon>Pseudomonadati</taxon>
        <taxon>Pseudomonadota</taxon>
        <taxon>Gammaproteobacteria</taxon>
        <taxon>Methylococcales</taxon>
        <taxon>Crenotrichaceae</taxon>
        <taxon>Crenothrix</taxon>
    </lineage>
</organism>
<gene>
    <name evidence="1" type="ORF">CRENPOLYSF2_3640007</name>
</gene>
<proteinExistence type="predicted"/>
<evidence type="ECO:0000313" key="2">
    <source>
        <dbReference type="Proteomes" id="UP000195442"/>
    </source>
</evidence>
<dbReference type="Pfam" id="PF14384">
    <property type="entry name" value="BrnA_antitoxin"/>
    <property type="match status" value="1"/>
</dbReference>
<keyword evidence="2" id="KW-1185">Reference proteome</keyword>
<protein>
    <submittedName>
        <fullName evidence="1">Uncharacterized protein</fullName>
    </submittedName>
</protein>
<dbReference type="EMBL" id="FUKJ01000295">
    <property type="protein sequence ID" value="SJM93829.1"/>
    <property type="molecule type" value="Genomic_DNA"/>
</dbReference>
<sequence>MKTLKQRAEFDDYELEEHYDFNEGIRGRFYNPRKIKTMLQLDDDVIFFLKKQAIEKHLSYQVLVNALLRDYMNKPHIDVNSQ</sequence>
<dbReference type="AlphaFoldDB" id="A0A1R4HCA1"/>
<dbReference type="InterPro" id="IPR025528">
    <property type="entry name" value="BrnA_antitoxin"/>
</dbReference>
<name>A0A1R4HCA1_9GAMM</name>